<dbReference type="GO" id="GO:0009401">
    <property type="term" value="P:phosphoenolpyruvate-dependent sugar phosphotransferase system"/>
    <property type="evidence" value="ECO:0007669"/>
    <property type="project" value="InterPro"/>
</dbReference>
<name>A0A6N8UA20_9FIRM</name>
<evidence type="ECO:0000313" key="3">
    <source>
        <dbReference type="EMBL" id="MXQ74174.1"/>
    </source>
</evidence>
<feature type="domain" description="PTS EIIA type-4" evidence="2">
    <location>
        <begin position="1"/>
        <end position="121"/>
    </location>
</feature>
<dbReference type="Proteomes" id="UP000434036">
    <property type="component" value="Unassembled WGS sequence"/>
</dbReference>
<reference evidence="3 4" key="1">
    <citation type="submission" date="2019-12" db="EMBL/GenBank/DDBJ databases">
        <authorList>
            <person name="Yang R."/>
        </authorList>
    </citation>
    <scope>NUCLEOTIDE SEQUENCE [LARGE SCALE GENOMIC DNA]</scope>
    <source>
        <strain evidence="3 4">DONG20-135</strain>
    </source>
</reference>
<reference evidence="3 4" key="2">
    <citation type="submission" date="2020-01" db="EMBL/GenBank/DDBJ databases">
        <title>Clostridiaceae sp. nov. isolated from the gut of human by culturomics.</title>
        <authorList>
            <person name="Chang Y."/>
        </authorList>
    </citation>
    <scope>NUCLEOTIDE SEQUENCE [LARGE SCALE GENOMIC DNA]</scope>
    <source>
        <strain evidence="3 4">DONG20-135</strain>
    </source>
</reference>
<protein>
    <recommendedName>
        <fullName evidence="2">PTS EIIA type-4 domain-containing protein</fullName>
    </recommendedName>
</protein>
<dbReference type="PANTHER" id="PTHR33799:SF1">
    <property type="entry name" value="PTS SYSTEM MANNOSE-SPECIFIC EIIAB COMPONENT-RELATED"/>
    <property type="match status" value="1"/>
</dbReference>
<dbReference type="EMBL" id="WUUQ01000004">
    <property type="protein sequence ID" value="MXQ74174.1"/>
    <property type="molecule type" value="Genomic_DNA"/>
</dbReference>
<dbReference type="PROSITE" id="PS51096">
    <property type="entry name" value="PTS_EIIA_TYPE_4"/>
    <property type="match status" value="1"/>
</dbReference>
<sequence>MKRLILITHDTLADAYLETLHNFLADTSFIRCIGVDARASLEAVQKKLLEEWNENDTFLVLSELSIASSTKVAVNAAKGRPNMYVISGLNMLMLIQFALQPLEADMEAYIKRITADAQADIRYWKQ</sequence>
<proteinExistence type="predicted"/>
<dbReference type="InterPro" id="IPR051471">
    <property type="entry name" value="Bacterial_PTS_sugar_comp"/>
</dbReference>
<dbReference type="GO" id="GO:0016740">
    <property type="term" value="F:transferase activity"/>
    <property type="evidence" value="ECO:0007669"/>
    <property type="project" value="UniProtKB-KW"/>
</dbReference>
<dbReference type="InterPro" id="IPR036662">
    <property type="entry name" value="PTS_EIIA_man-typ_sf"/>
</dbReference>
<dbReference type="GO" id="GO:0016020">
    <property type="term" value="C:membrane"/>
    <property type="evidence" value="ECO:0007669"/>
    <property type="project" value="InterPro"/>
</dbReference>
<dbReference type="PANTHER" id="PTHR33799">
    <property type="entry name" value="PTS PERMEASE-RELATED-RELATED"/>
    <property type="match status" value="1"/>
</dbReference>
<dbReference type="Pfam" id="PF03610">
    <property type="entry name" value="EIIA-man"/>
    <property type="match status" value="1"/>
</dbReference>
<evidence type="ECO:0000313" key="4">
    <source>
        <dbReference type="Proteomes" id="UP000434036"/>
    </source>
</evidence>
<dbReference type="RefSeq" id="WP_160625568.1">
    <property type="nucleotide sequence ID" value="NZ_WUUQ01000004.1"/>
</dbReference>
<evidence type="ECO:0000259" key="2">
    <source>
        <dbReference type="PROSITE" id="PS51096"/>
    </source>
</evidence>
<dbReference type="AlphaFoldDB" id="A0A6N8UA20"/>
<evidence type="ECO:0000256" key="1">
    <source>
        <dbReference type="ARBA" id="ARBA00022679"/>
    </source>
</evidence>
<organism evidence="3 4">
    <name type="scientific">Copranaerobaculum intestinale</name>
    <dbReference type="NCBI Taxonomy" id="2692629"/>
    <lineage>
        <taxon>Bacteria</taxon>
        <taxon>Bacillati</taxon>
        <taxon>Bacillota</taxon>
        <taxon>Erysipelotrichia</taxon>
        <taxon>Erysipelotrichales</taxon>
        <taxon>Erysipelotrichaceae</taxon>
        <taxon>Copranaerobaculum</taxon>
    </lineage>
</organism>
<dbReference type="SUPFAM" id="SSF53062">
    <property type="entry name" value="PTS system fructose IIA component-like"/>
    <property type="match status" value="1"/>
</dbReference>
<dbReference type="Gene3D" id="3.40.50.510">
    <property type="entry name" value="Phosphotransferase system, mannose-type IIA component"/>
    <property type="match status" value="1"/>
</dbReference>
<gene>
    <name evidence="3" type="ORF">GSF08_09525</name>
</gene>
<accession>A0A6N8UA20</accession>
<comment type="caution">
    <text evidence="3">The sequence shown here is derived from an EMBL/GenBank/DDBJ whole genome shotgun (WGS) entry which is preliminary data.</text>
</comment>
<dbReference type="InterPro" id="IPR004701">
    <property type="entry name" value="PTS_EIIA_man-typ"/>
</dbReference>
<keyword evidence="4" id="KW-1185">Reference proteome</keyword>
<keyword evidence="1" id="KW-0808">Transferase</keyword>